<dbReference type="GO" id="GO:0000930">
    <property type="term" value="C:gamma-tubulin complex"/>
    <property type="evidence" value="ECO:0007669"/>
    <property type="project" value="TreeGrafter"/>
</dbReference>
<dbReference type="Gene3D" id="1.20.120.1900">
    <property type="entry name" value="Gamma-tubulin complex, C-terminal domain"/>
    <property type="match status" value="1"/>
</dbReference>
<dbReference type="GO" id="GO:0051011">
    <property type="term" value="F:microtubule minus-end binding"/>
    <property type="evidence" value="ECO:0007669"/>
    <property type="project" value="TreeGrafter"/>
</dbReference>
<evidence type="ECO:0000256" key="2">
    <source>
        <dbReference type="ARBA" id="ARBA00022490"/>
    </source>
</evidence>
<dbReference type="PANTHER" id="PTHR19302">
    <property type="entry name" value="GAMMA TUBULIN COMPLEX PROTEIN"/>
    <property type="match status" value="1"/>
</dbReference>
<dbReference type="GO" id="GO:0000278">
    <property type="term" value="P:mitotic cell cycle"/>
    <property type="evidence" value="ECO:0007669"/>
    <property type="project" value="TreeGrafter"/>
</dbReference>
<dbReference type="GO" id="GO:0051321">
    <property type="term" value="P:meiotic cell cycle"/>
    <property type="evidence" value="ECO:0007669"/>
    <property type="project" value="TreeGrafter"/>
</dbReference>
<evidence type="ECO:0000256" key="4">
    <source>
        <dbReference type="ARBA" id="ARBA00023212"/>
    </source>
</evidence>
<dbReference type="GO" id="GO:0007020">
    <property type="term" value="P:microtubule nucleation"/>
    <property type="evidence" value="ECO:0007669"/>
    <property type="project" value="InterPro"/>
</dbReference>
<keyword evidence="3 5" id="KW-0493">Microtubule</keyword>
<evidence type="ECO:0000259" key="7">
    <source>
        <dbReference type="Pfam" id="PF04130"/>
    </source>
</evidence>
<dbReference type="GO" id="GO:0005874">
    <property type="term" value="C:microtubule"/>
    <property type="evidence" value="ECO:0007669"/>
    <property type="project" value="UniProtKB-KW"/>
</dbReference>
<dbReference type="GO" id="GO:0031122">
    <property type="term" value="P:cytoplasmic microtubule organization"/>
    <property type="evidence" value="ECO:0007669"/>
    <property type="project" value="TreeGrafter"/>
</dbReference>
<comment type="similarity">
    <text evidence="1 5">Belongs to the TUBGCP family.</text>
</comment>
<protein>
    <recommendedName>
        <fullName evidence="5">Spindle pole body component</fullName>
    </recommendedName>
</protein>
<dbReference type="EMBL" id="LN891051">
    <property type="protein sequence ID" value="CUS10294.1"/>
    <property type="molecule type" value="Genomic_DNA"/>
</dbReference>
<evidence type="ECO:0000256" key="5">
    <source>
        <dbReference type="RuleBase" id="RU363050"/>
    </source>
</evidence>
<feature type="region of interest" description="Disordered" evidence="6">
    <location>
        <begin position="1"/>
        <end position="26"/>
    </location>
</feature>
<reference evidence="9" key="1">
    <citation type="submission" date="2015-10" db="EMBL/GenBank/DDBJ databases">
        <authorList>
            <person name="Regsiter A."/>
            <person name="william w."/>
        </authorList>
    </citation>
    <scope>NUCLEOTIDE SEQUENCE</scope>
    <source>
        <strain evidence="9">Montdore</strain>
    </source>
</reference>
<keyword evidence="4 5" id="KW-0206">Cytoskeleton</keyword>
<evidence type="ECO:0000256" key="1">
    <source>
        <dbReference type="ARBA" id="ARBA00010337"/>
    </source>
</evidence>
<dbReference type="GO" id="GO:0000922">
    <property type="term" value="C:spindle pole"/>
    <property type="evidence" value="ECO:0007669"/>
    <property type="project" value="InterPro"/>
</dbReference>
<dbReference type="InterPro" id="IPR040457">
    <property type="entry name" value="GCP_C"/>
</dbReference>
<dbReference type="InterPro" id="IPR007259">
    <property type="entry name" value="GCP"/>
</dbReference>
<name>A0A292PT41_9PEZI</name>
<evidence type="ECO:0000313" key="10">
    <source>
        <dbReference type="Proteomes" id="UP001412239"/>
    </source>
</evidence>
<evidence type="ECO:0000259" key="8">
    <source>
        <dbReference type="Pfam" id="PF17681"/>
    </source>
</evidence>
<feature type="region of interest" description="Disordered" evidence="6">
    <location>
        <begin position="112"/>
        <end position="154"/>
    </location>
</feature>
<feature type="compositionally biased region" description="Basic and acidic residues" evidence="6">
    <location>
        <begin position="16"/>
        <end position="26"/>
    </location>
</feature>
<evidence type="ECO:0000256" key="6">
    <source>
        <dbReference type="SAM" id="MobiDB-lite"/>
    </source>
</evidence>
<sequence length="1040" mass="116041">MTHFSAALLDPSPFGKDGRKGEEEKEGYPFTIPDLWKPSLFSLDDSAEPTLFPIAPLQGLSLACQLLLFAPQLLTGAPTETVLNITKPLDPYKDESEVNLFTFDRGLAEHFADPDPGSATEVDSIASTAGEATKQSSSGTSEDIWLQPGSSEPPVKPRFQTWESFLSAGANDPVNSYLSEAGPRIFDAVLTEYMDDGSEEVPKVMRSDVFCTPRDEQLLGLGEAYTYLLCSAFYILVSAEAQCYSRKTNSDAGSIIKSFADCGKKTKQLEKFVDDIHEDLGFELTIPYFPGFNDRLTTCKRSAKPSIIALADCTTAVVESIQQRLSVNPTTISSILHLHSLMREPALIIDTFHQIISQTAGISDDSRLLSALFEVVQQEQHRSGWLKSLLMETLARATRPWLEFIEEWIGLGRPAGGEGIGFKGLAERGFFVRIEEETYVDDRGSERTNRNFVFDKAKVPSFMSAESGESVFESGKALRFLQKFHPNHPLSRPRAVEGVRAPKLEWKFSWEDLNNLQSQAMHYERELRSAIGRYFMQEPVATAPIAGNHQSAPGGIEAFETFGKSKEEIGAMIDKSVSAMNNSLPPIEHLHKEDLLRTLVLKISSSELSSDPEHDHLTTFAPPISITPVLSFSHIFSVQAKIINTACLNMFFKEHKVREHLSLLRKFELFGDGVYSSRLSHALFGDELDGTEKRGGIHRTGGTMGLKLGSRDSWPPASSELRLALMGVLNESFNNSQTKGGIHHAGKDGDLPGGLSFGVRDMTVEELERCMDPNGLEALDFLKLQYKPPSPLDAIITTTALYQYDRLFKLLLRVLRMLFVANKLFRDATSRASHWHTVDPVAQKFRIEAHHFVDTVCSYMFETGVRSAWRRFEDKLQDIERKLDSPDPDLGTEGIERLRVYHESILDRIMFATLSRKRQAPVMKLMEDIFASILTFAKYSHDKSVGAPTSDDEGIPALYTGFKRRVGIFISVCRGLSEKRGYSDGKKDSEGRRAVDAIFGRGYKEEGNLLSMLLLKLEMTGYYTETGKGEGEKVKEGRKR</sequence>
<keyword evidence="2 5" id="KW-0963">Cytoplasm</keyword>
<dbReference type="InterPro" id="IPR042241">
    <property type="entry name" value="GCP_C_sf"/>
</dbReference>
<feature type="domain" description="Gamma tubulin complex component C-terminal" evidence="7">
    <location>
        <begin position="658"/>
        <end position="1023"/>
    </location>
</feature>
<dbReference type="GO" id="GO:0005816">
    <property type="term" value="C:spindle pole body"/>
    <property type="evidence" value="ECO:0007669"/>
    <property type="project" value="UniProtKB-ARBA"/>
</dbReference>
<dbReference type="AlphaFoldDB" id="A0A292PT41"/>
<dbReference type="GO" id="GO:0051225">
    <property type="term" value="P:spindle assembly"/>
    <property type="evidence" value="ECO:0007669"/>
    <property type="project" value="TreeGrafter"/>
</dbReference>
<accession>A0A292PT41</accession>
<dbReference type="InterPro" id="IPR041470">
    <property type="entry name" value="GCP_N"/>
</dbReference>
<dbReference type="GO" id="GO:0043015">
    <property type="term" value="F:gamma-tubulin binding"/>
    <property type="evidence" value="ECO:0007669"/>
    <property type="project" value="InterPro"/>
</dbReference>
<gene>
    <name evidence="9" type="ORF">GSTUAT00005664001</name>
</gene>
<dbReference type="PANTHER" id="PTHR19302:SF70">
    <property type="entry name" value="GAMMA-TUBULIN COMPLEX COMPONENT 6"/>
    <property type="match status" value="1"/>
</dbReference>
<comment type="subcellular location">
    <subcellularLocation>
        <location evidence="5">Cytoplasm</location>
        <location evidence="5">Cytoskeleton</location>
        <location evidence="5">Microtubule organizing center</location>
    </subcellularLocation>
</comment>
<organism evidence="9 10">
    <name type="scientific">Tuber aestivum</name>
    <name type="common">summer truffle</name>
    <dbReference type="NCBI Taxonomy" id="59557"/>
    <lineage>
        <taxon>Eukaryota</taxon>
        <taxon>Fungi</taxon>
        <taxon>Dikarya</taxon>
        <taxon>Ascomycota</taxon>
        <taxon>Pezizomycotina</taxon>
        <taxon>Pezizomycetes</taxon>
        <taxon>Pezizales</taxon>
        <taxon>Tuberaceae</taxon>
        <taxon>Tuber</taxon>
    </lineage>
</organism>
<dbReference type="Pfam" id="PF17681">
    <property type="entry name" value="GCP_N_terminal"/>
    <property type="match status" value="1"/>
</dbReference>
<evidence type="ECO:0000256" key="3">
    <source>
        <dbReference type="ARBA" id="ARBA00022701"/>
    </source>
</evidence>
<feature type="domain" description="Gamma tubulin complex component protein N-terminal" evidence="8">
    <location>
        <begin position="254"/>
        <end position="654"/>
    </location>
</feature>
<dbReference type="Proteomes" id="UP001412239">
    <property type="component" value="Unassembled WGS sequence"/>
</dbReference>
<evidence type="ECO:0000313" key="9">
    <source>
        <dbReference type="EMBL" id="CUS10294.1"/>
    </source>
</evidence>
<keyword evidence="10" id="KW-1185">Reference proteome</keyword>
<dbReference type="FunFam" id="1.20.120.1900:FF:000013">
    <property type="entry name" value="Spindle pole body component"/>
    <property type="match status" value="1"/>
</dbReference>
<dbReference type="Pfam" id="PF04130">
    <property type="entry name" value="GCP_C_terminal"/>
    <property type="match status" value="1"/>
</dbReference>
<proteinExistence type="inferred from homology"/>